<comment type="caution">
    <text evidence="3">The sequence shown here is derived from an EMBL/GenBank/DDBJ whole genome shotgun (WGS) entry which is preliminary data.</text>
</comment>
<feature type="transmembrane region" description="Helical" evidence="2">
    <location>
        <begin position="120"/>
        <end position="140"/>
    </location>
</feature>
<proteinExistence type="predicted"/>
<accession>A0AAW1PDW5</accession>
<name>A0AAW1PDW5_9CHLO</name>
<organism evidence="3 4">
    <name type="scientific">Symbiochloris irregularis</name>
    <dbReference type="NCBI Taxonomy" id="706552"/>
    <lineage>
        <taxon>Eukaryota</taxon>
        <taxon>Viridiplantae</taxon>
        <taxon>Chlorophyta</taxon>
        <taxon>core chlorophytes</taxon>
        <taxon>Trebouxiophyceae</taxon>
        <taxon>Trebouxiales</taxon>
        <taxon>Trebouxiaceae</taxon>
        <taxon>Symbiochloris</taxon>
    </lineage>
</organism>
<dbReference type="AlphaFoldDB" id="A0AAW1PDW5"/>
<keyword evidence="4" id="KW-1185">Reference proteome</keyword>
<keyword evidence="2" id="KW-1133">Transmembrane helix</keyword>
<dbReference type="EMBL" id="JALJOQ010000035">
    <property type="protein sequence ID" value="KAK9806656.1"/>
    <property type="molecule type" value="Genomic_DNA"/>
</dbReference>
<evidence type="ECO:0000256" key="2">
    <source>
        <dbReference type="SAM" id="Phobius"/>
    </source>
</evidence>
<feature type="transmembrane region" description="Helical" evidence="2">
    <location>
        <begin position="152"/>
        <end position="175"/>
    </location>
</feature>
<evidence type="ECO:0000313" key="3">
    <source>
        <dbReference type="EMBL" id="KAK9806656.1"/>
    </source>
</evidence>
<protein>
    <submittedName>
        <fullName evidence="3">Uncharacterized protein</fullName>
    </submittedName>
</protein>
<dbReference type="Proteomes" id="UP001465755">
    <property type="component" value="Unassembled WGS sequence"/>
</dbReference>
<feature type="region of interest" description="Disordered" evidence="1">
    <location>
        <begin position="1"/>
        <end position="36"/>
    </location>
</feature>
<evidence type="ECO:0000313" key="4">
    <source>
        <dbReference type="Proteomes" id="UP001465755"/>
    </source>
</evidence>
<keyword evidence="2" id="KW-0472">Membrane</keyword>
<sequence>MWSVSGKGVMPKTESCAASISEKQQPQRTRQFRPTLAASKARAVKRQAGGSTRISSRQSAPKVLTRVEELRLLSKLEQAGLLSALEKRGLTLSYIENAGLLSKAEKFGVLSAAADRSTPVVLYILSVLLIATGGAVVFFTPDETTAQISIQAIAAALALAAGGAAFSGASLLSALQK</sequence>
<dbReference type="InterPro" id="IPR009500">
    <property type="entry name" value="DUF1118"/>
</dbReference>
<gene>
    <name evidence="3" type="ORF">WJX73_004992</name>
</gene>
<feature type="compositionally biased region" description="Low complexity" evidence="1">
    <location>
        <begin position="24"/>
        <end position="35"/>
    </location>
</feature>
<dbReference type="Pfam" id="PF06549">
    <property type="entry name" value="DUF1118"/>
    <property type="match status" value="1"/>
</dbReference>
<evidence type="ECO:0000256" key="1">
    <source>
        <dbReference type="SAM" id="MobiDB-lite"/>
    </source>
</evidence>
<keyword evidence="2" id="KW-0812">Transmembrane</keyword>
<reference evidence="3 4" key="1">
    <citation type="journal article" date="2024" name="Nat. Commun.">
        <title>Phylogenomics reveals the evolutionary origins of lichenization in chlorophyte algae.</title>
        <authorList>
            <person name="Puginier C."/>
            <person name="Libourel C."/>
            <person name="Otte J."/>
            <person name="Skaloud P."/>
            <person name="Haon M."/>
            <person name="Grisel S."/>
            <person name="Petersen M."/>
            <person name="Berrin J.G."/>
            <person name="Delaux P.M."/>
            <person name="Dal Grande F."/>
            <person name="Keller J."/>
        </authorList>
    </citation>
    <scope>NUCLEOTIDE SEQUENCE [LARGE SCALE GENOMIC DNA]</scope>
    <source>
        <strain evidence="3 4">SAG 2036</strain>
    </source>
</reference>